<evidence type="ECO:0000256" key="3">
    <source>
        <dbReference type="ARBA" id="ARBA00022989"/>
    </source>
</evidence>
<dbReference type="Gene3D" id="3.30.160.60">
    <property type="entry name" value="Classic Zinc Finger"/>
    <property type="match status" value="1"/>
</dbReference>
<dbReference type="Pfam" id="PF02618">
    <property type="entry name" value="YceG"/>
    <property type="match status" value="1"/>
</dbReference>
<dbReference type="GO" id="GO:0009252">
    <property type="term" value="P:peptidoglycan biosynthetic process"/>
    <property type="evidence" value="ECO:0007669"/>
    <property type="project" value="UniProtKB-UniRule"/>
</dbReference>
<keyword evidence="2 7" id="KW-0812">Transmembrane</keyword>
<dbReference type="Gene3D" id="3.30.1490.480">
    <property type="entry name" value="Endolytic murein transglycosylase"/>
    <property type="match status" value="1"/>
</dbReference>
<proteinExistence type="inferred from homology"/>
<dbReference type="GO" id="GO:0005886">
    <property type="term" value="C:plasma membrane"/>
    <property type="evidence" value="ECO:0007669"/>
    <property type="project" value="UniProtKB-UniRule"/>
</dbReference>
<comment type="function">
    <text evidence="7">Functions as a peptidoglycan terminase that cleaves nascent peptidoglycan strands endolytically to terminate their elongation.</text>
</comment>
<dbReference type="PANTHER" id="PTHR30518:SF2">
    <property type="entry name" value="ENDOLYTIC MUREIN TRANSGLYCOSYLASE"/>
    <property type="match status" value="1"/>
</dbReference>
<reference evidence="8" key="1">
    <citation type="submission" date="2020-02" db="EMBL/GenBank/DDBJ databases">
        <authorList>
            <person name="Meier V. D."/>
        </authorList>
    </citation>
    <scope>NUCLEOTIDE SEQUENCE</scope>
    <source>
        <strain evidence="8">AVDCRST_MAG49</strain>
    </source>
</reference>
<accession>A0A6J4VMT2</accession>
<gene>
    <name evidence="7" type="primary">mltG</name>
    <name evidence="8" type="ORF">AVDCRST_MAG49-4754</name>
</gene>
<dbReference type="HAMAP" id="MF_02065">
    <property type="entry name" value="MltG"/>
    <property type="match status" value="1"/>
</dbReference>
<keyword evidence="4 7" id="KW-0472">Membrane</keyword>
<evidence type="ECO:0000256" key="7">
    <source>
        <dbReference type="HAMAP-Rule" id="MF_02065"/>
    </source>
</evidence>
<dbReference type="CDD" id="cd08010">
    <property type="entry name" value="MltG_like"/>
    <property type="match status" value="1"/>
</dbReference>
<protein>
    <recommendedName>
        <fullName evidence="7">Endolytic murein transglycosylase</fullName>
        <ecNumber evidence="7">4.2.2.29</ecNumber>
    </recommendedName>
    <alternativeName>
        <fullName evidence="7">Peptidoglycan lytic transglycosylase</fullName>
    </alternativeName>
    <alternativeName>
        <fullName evidence="7">Peptidoglycan polymerization terminase</fullName>
    </alternativeName>
</protein>
<feature type="site" description="Important for catalytic activity" evidence="7">
    <location>
        <position position="245"/>
    </location>
</feature>
<name>A0A6J4VMT2_9BACT</name>
<evidence type="ECO:0000256" key="5">
    <source>
        <dbReference type="ARBA" id="ARBA00023239"/>
    </source>
</evidence>
<keyword evidence="6 7" id="KW-0961">Cell wall biogenesis/degradation</keyword>
<keyword evidence="1 7" id="KW-1003">Cell membrane</keyword>
<sequence length="381" mass="41172">MLRMTVQSLKVVTIVAVALAAAVGGRVYWDYTRDRVADPNAGQPVPFTVSEEDDGDTLAARLRDEGLIRSEFYFANQLRLGGAQLRPGEYTLVRGMSVSQIIDRITDDGDAAEDDQANEQAGRAEEAVAEPRDVLVVPGSRLEQVAEAWGEAGLEGGAEAFIEATGADFSQQFPFLAERPEGTTLEGYLFPDTYTLGPDTAPEDAVLAMLQNFDQQVSQEMRDSAAAQGLSLHEVMTVASIVEREVQVASERPVVAAVYLNRIEQNMKLDADPTVSYVLGGPDEWWPVLQPDQQYSEEAQSPYNTYENDNLPPGPICNPSAASIAAVLERSDVEFLYFVAKNDGSGEHAFATTLEEQEQNIAFYLGGGAEGGAAPTETPAP</sequence>
<dbReference type="InterPro" id="IPR003770">
    <property type="entry name" value="MLTG-like"/>
</dbReference>
<evidence type="ECO:0000256" key="2">
    <source>
        <dbReference type="ARBA" id="ARBA00022692"/>
    </source>
</evidence>
<evidence type="ECO:0000313" key="8">
    <source>
        <dbReference type="EMBL" id="CAA9580194.1"/>
    </source>
</evidence>
<dbReference type="EMBL" id="CADCWG010000329">
    <property type="protein sequence ID" value="CAA9580194.1"/>
    <property type="molecule type" value="Genomic_DNA"/>
</dbReference>
<dbReference type="PANTHER" id="PTHR30518">
    <property type="entry name" value="ENDOLYTIC MUREIN TRANSGLYCOSYLASE"/>
    <property type="match status" value="1"/>
</dbReference>
<dbReference type="AlphaFoldDB" id="A0A6J4VMT2"/>
<keyword evidence="3 7" id="KW-1133">Transmembrane helix</keyword>
<dbReference type="GO" id="GO:0008932">
    <property type="term" value="F:lytic endotransglycosylase activity"/>
    <property type="evidence" value="ECO:0007669"/>
    <property type="project" value="UniProtKB-UniRule"/>
</dbReference>
<keyword evidence="5 7" id="KW-0456">Lyase</keyword>
<evidence type="ECO:0000256" key="4">
    <source>
        <dbReference type="ARBA" id="ARBA00023136"/>
    </source>
</evidence>
<comment type="catalytic activity">
    <reaction evidence="7">
        <text>a peptidoglycan chain = a peptidoglycan chain with N-acetyl-1,6-anhydromuramyl-[peptide] at the reducing end + a peptidoglycan chain with N-acetylglucosamine at the non-reducing end.</text>
        <dbReference type="EC" id="4.2.2.29"/>
    </reaction>
</comment>
<dbReference type="GO" id="GO:0071555">
    <property type="term" value="P:cell wall organization"/>
    <property type="evidence" value="ECO:0007669"/>
    <property type="project" value="UniProtKB-KW"/>
</dbReference>
<comment type="similarity">
    <text evidence="7">Belongs to the transglycosylase MltG family.</text>
</comment>
<evidence type="ECO:0000256" key="6">
    <source>
        <dbReference type="ARBA" id="ARBA00023316"/>
    </source>
</evidence>
<evidence type="ECO:0000256" key="1">
    <source>
        <dbReference type="ARBA" id="ARBA00022475"/>
    </source>
</evidence>
<dbReference type="NCBIfam" id="TIGR00247">
    <property type="entry name" value="endolytic transglycosylase MltG"/>
    <property type="match status" value="1"/>
</dbReference>
<organism evidence="8">
    <name type="scientific">uncultured Thermomicrobiales bacterium</name>
    <dbReference type="NCBI Taxonomy" id="1645740"/>
    <lineage>
        <taxon>Bacteria</taxon>
        <taxon>Pseudomonadati</taxon>
        <taxon>Thermomicrobiota</taxon>
        <taxon>Thermomicrobia</taxon>
        <taxon>Thermomicrobiales</taxon>
        <taxon>environmental samples</taxon>
    </lineage>
</organism>
<dbReference type="EC" id="4.2.2.29" evidence="7"/>